<dbReference type="FunFam" id="6.10.250.3250:FF:000001">
    <property type="entry name" value="60S ribosomal protein L13a"/>
    <property type="match status" value="1"/>
</dbReference>
<dbReference type="InterPro" id="IPR036899">
    <property type="entry name" value="Ribosomal_uL13_sf"/>
</dbReference>
<dbReference type="NCBIfam" id="TIGR01077">
    <property type="entry name" value="L13_A_E"/>
    <property type="match status" value="1"/>
</dbReference>
<dbReference type="FunFam" id="3.90.1180.10:FF:000002">
    <property type="entry name" value="60S ribosomal protein L16"/>
    <property type="match status" value="1"/>
</dbReference>
<dbReference type="Proteomes" id="UP000019335">
    <property type="component" value="Chromosome 1"/>
</dbReference>
<organism evidence="4 5">
    <name type="scientific">Nannochloropsis gaditana</name>
    <dbReference type="NCBI Taxonomy" id="72520"/>
    <lineage>
        <taxon>Eukaryota</taxon>
        <taxon>Sar</taxon>
        <taxon>Stramenopiles</taxon>
        <taxon>Ochrophyta</taxon>
        <taxon>Eustigmatophyceae</taxon>
        <taxon>Eustigmatales</taxon>
        <taxon>Monodopsidaceae</taxon>
        <taxon>Nannochloropsis</taxon>
    </lineage>
</organism>
<dbReference type="GO" id="GO:0022625">
    <property type="term" value="C:cytosolic large ribosomal subunit"/>
    <property type="evidence" value="ECO:0007669"/>
    <property type="project" value="TreeGrafter"/>
</dbReference>
<dbReference type="OrthoDB" id="1882297at2759"/>
<accession>W7TSL6</accession>
<keyword evidence="3" id="KW-0687">Ribonucleoprotein</keyword>
<dbReference type="GO" id="GO:0003735">
    <property type="term" value="F:structural constituent of ribosome"/>
    <property type="evidence" value="ECO:0007669"/>
    <property type="project" value="InterPro"/>
</dbReference>
<dbReference type="Gene3D" id="6.10.250.3250">
    <property type="match status" value="1"/>
</dbReference>
<dbReference type="InterPro" id="IPR005755">
    <property type="entry name" value="Ribosomal_uL13_euk/arc"/>
</dbReference>
<reference evidence="4 5" key="1">
    <citation type="journal article" date="2014" name="Mol. Plant">
        <title>Chromosome Scale Genome Assembly and Transcriptome Profiling of Nannochloropsis gaditana in Nitrogen Depletion.</title>
        <authorList>
            <person name="Corteggiani Carpinelli E."/>
            <person name="Telatin A."/>
            <person name="Vitulo N."/>
            <person name="Forcato C."/>
            <person name="D'Angelo M."/>
            <person name="Schiavon R."/>
            <person name="Vezzi A."/>
            <person name="Giacometti G.M."/>
            <person name="Morosinotto T."/>
            <person name="Valle G."/>
        </authorList>
    </citation>
    <scope>NUCLEOTIDE SEQUENCE [LARGE SCALE GENOMIC DNA]</scope>
    <source>
        <strain evidence="4 5">B-31</strain>
    </source>
</reference>
<dbReference type="Pfam" id="PF00572">
    <property type="entry name" value="Ribosomal_L13"/>
    <property type="match status" value="1"/>
</dbReference>
<comment type="caution">
    <text evidence="4">The sequence shown here is derived from an EMBL/GenBank/DDBJ whole genome shotgun (WGS) entry which is preliminary data.</text>
</comment>
<evidence type="ECO:0000313" key="5">
    <source>
        <dbReference type="Proteomes" id="UP000019335"/>
    </source>
</evidence>
<dbReference type="GO" id="GO:0017148">
    <property type="term" value="P:negative regulation of translation"/>
    <property type="evidence" value="ECO:0007669"/>
    <property type="project" value="TreeGrafter"/>
</dbReference>
<dbReference type="GO" id="GO:0006412">
    <property type="term" value="P:translation"/>
    <property type="evidence" value="ECO:0007669"/>
    <property type="project" value="InterPro"/>
</dbReference>
<dbReference type="Gene3D" id="3.90.1180.10">
    <property type="entry name" value="Ribosomal protein L13"/>
    <property type="match status" value="1"/>
</dbReference>
<dbReference type="AlphaFoldDB" id="W7TSL6"/>
<dbReference type="PANTHER" id="PTHR11545:SF3">
    <property type="entry name" value="LARGE RIBOSOMAL SUBUNIT PROTEIN UL13"/>
    <property type="match status" value="1"/>
</dbReference>
<dbReference type="PANTHER" id="PTHR11545">
    <property type="entry name" value="RIBOSOMAL PROTEIN L13"/>
    <property type="match status" value="1"/>
</dbReference>
<dbReference type="HAMAP" id="MF_01366">
    <property type="entry name" value="Ribosomal_uL13"/>
    <property type="match status" value="1"/>
</dbReference>
<keyword evidence="5" id="KW-1185">Reference proteome</keyword>
<name>W7TSL6_9STRA</name>
<evidence type="ECO:0000256" key="2">
    <source>
        <dbReference type="ARBA" id="ARBA00022980"/>
    </source>
</evidence>
<evidence type="ECO:0000256" key="1">
    <source>
        <dbReference type="ARBA" id="ARBA00006227"/>
    </source>
</evidence>
<dbReference type="GO" id="GO:0003729">
    <property type="term" value="F:mRNA binding"/>
    <property type="evidence" value="ECO:0007669"/>
    <property type="project" value="TreeGrafter"/>
</dbReference>
<protein>
    <submittedName>
        <fullName evidence="4">60s ribosomal protein l13a</fullName>
    </submittedName>
</protein>
<sequence>MTFDSKEVVIDGRGHLLGRLSSIVAKELLSGQKVVVVRCEELMISGGLVRNHTRYMQFLRKRTNTNPKRGPFHYRAPSRILWRTIRGMLPHKTFRGAQALARLTTFEGIPAPYDTKKRVVVPQALKILRLKPGRRFCTLSRLAHEVGWGHRDLVARLEAKRKIKAEAYYQQKKAGTAAKALAERKAASELSAVNNVLAGFGYHVAPTPTAERI</sequence>
<proteinExistence type="inferred from homology"/>
<comment type="similarity">
    <text evidence="1">Belongs to the universal ribosomal protein uL13 family.</text>
</comment>
<dbReference type="EMBL" id="AZIL01000038">
    <property type="protein sequence ID" value="EWM30220.1"/>
    <property type="molecule type" value="Genomic_DNA"/>
</dbReference>
<gene>
    <name evidence="4" type="ORF">Naga_100003g126</name>
</gene>
<evidence type="ECO:0000256" key="3">
    <source>
        <dbReference type="ARBA" id="ARBA00023274"/>
    </source>
</evidence>
<dbReference type="SUPFAM" id="SSF52161">
    <property type="entry name" value="Ribosomal protein L13"/>
    <property type="match status" value="1"/>
</dbReference>
<dbReference type="CDD" id="cd00392">
    <property type="entry name" value="Ribosomal_L13"/>
    <property type="match status" value="1"/>
</dbReference>
<dbReference type="InterPro" id="IPR005822">
    <property type="entry name" value="Ribosomal_uL13"/>
</dbReference>
<keyword evidence="2 4" id="KW-0689">Ribosomal protein</keyword>
<evidence type="ECO:0000313" key="4">
    <source>
        <dbReference type="EMBL" id="EWM30220.1"/>
    </source>
</evidence>